<dbReference type="RefSeq" id="WP_274639339.1">
    <property type="nucleotide sequence ID" value="NZ_JAIWJY010000002.1"/>
</dbReference>
<evidence type="ECO:0000313" key="2">
    <source>
        <dbReference type="Proteomes" id="UP001149303"/>
    </source>
</evidence>
<dbReference type="Proteomes" id="UP001149303">
    <property type="component" value="Unassembled WGS sequence"/>
</dbReference>
<comment type="caution">
    <text evidence="1">The sequence shown here is derived from an EMBL/GenBank/DDBJ whole genome shotgun (WGS) entry which is preliminary data.</text>
</comment>
<reference evidence="1" key="1">
    <citation type="submission" date="2021-09" db="EMBL/GenBank/DDBJ databases">
        <authorList>
            <person name="Smyrli M."/>
        </authorList>
    </citation>
    <scope>NUCLEOTIDE SEQUENCE</scope>
    <source>
        <strain evidence="1">LAR25</strain>
    </source>
</reference>
<organism evidence="1 2">
    <name type="scientific">Tenacibaculum larymnensis</name>
    <dbReference type="NCBI Taxonomy" id="2878201"/>
    <lineage>
        <taxon>Bacteria</taxon>
        <taxon>Pseudomonadati</taxon>
        <taxon>Bacteroidota</taxon>
        <taxon>Flavobacteriia</taxon>
        <taxon>Flavobacteriales</taxon>
        <taxon>Flavobacteriaceae</taxon>
        <taxon>Tenacibaculum</taxon>
    </lineage>
</organism>
<protein>
    <submittedName>
        <fullName evidence="1">Uncharacterized protein</fullName>
    </submittedName>
</protein>
<proteinExistence type="predicted"/>
<accession>A0A9X4IKZ6</accession>
<dbReference type="AlphaFoldDB" id="A0A9X4IKZ6"/>
<evidence type="ECO:0000313" key="1">
    <source>
        <dbReference type="EMBL" id="MDE1206018.1"/>
    </source>
</evidence>
<sequence>MNRIFFSVKEILNEVFFNGIDESIELLKEYDFYDIIEQHLLFLKNKKEDEVKKNFETVTLLFIETVNSKLSQINDDKLRLDLKYILTEIGNYIIDSVSFENEELKSLRDALISLSEIKGYDYKDIESRLQISRLIRNSEKNSINTSRIEKQPYYEWLIEDYKMDEISNNLKSEGVIRSVKSFKKIFTPEPIQFQADSEKGDFLFILFDILYDEKVIRPKVKRGKFLALQRFGVDLHNEILYKKESKYIKQEIKKNKERHEKLREKVEKWIR</sequence>
<keyword evidence="2" id="KW-1185">Reference proteome</keyword>
<dbReference type="EMBL" id="JAIWJY010000002">
    <property type="protein sequence ID" value="MDE1206018.1"/>
    <property type="molecule type" value="Genomic_DNA"/>
</dbReference>
<name>A0A9X4IKZ6_9FLAO</name>
<gene>
    <name evidence="1" type="ORF">LCI24_04340</name>
</gene>